<dbReference type="InterPro" id="IPR022783">
    <property type="entry name" value="GCFC_dom"/>
</dbReference>
<dbReference type="AlphaFoldDB" id="A0AAV5CUZ8"/>
<dbReference type="PANTHER" id="PTHR23329">
    <property type="entry name" value="TUFTELIN-INTERACTING PROTEIN 11-RELATED"/>
    <property type="match status" value="1"/>
</dbReference>
<evidence type="ECO:0000256" key="1">
    <source>
        <dbReference type="ARBA" id="ARBA00010900"/>
    </source>
</evidence>
<dbReference type="GO" id="GO:0071008">
    <property type="term" value="C:U2-type post-mRNA release spliceosomal complex"/>
    <property type="evidence" value="ECO:0007669"/>
    <property type="project" value="TreeGrafter"/>
</dbReference>
<comment type="caution">
    <text evidence="4">The sequence shown here is derived from an EMBL/GenBank/DDBJ whole genome shotgun (WGS) entry which is preliminary data.</text>
</comment>
<reference evidence="4" key="2">
    <citation type="submission" date="2021-12" db="EMBL/GenBank/DDBJ databases">
        <title>Resequencing data analysis of finger millet.</title>
        <authorList>
            <person name="Hatakeyama M."/>
            <person name="Aluri S."/>
            <person name="Balachadran M.T."/>
            <person name="Sivarajan S.R."/>
            <person name="Poveda L."/>
            <person name="Shimizu-Inatsugi R."/>
            <person name="Schlapbach R."/>
            <person name="Sreeman S.M."/>
            <person name="Shimizu K.K."/>
        </authorList>
    </citation>
    <scope>NUCLEOTIDE SEQUENCE</scope>
</reference>
<keyword evidence="5" id="KW-1185">Reference proteome</keyword>
<feature type="compositionally biased region" description="Polar residues" evidence="2">
    <location>
        <begin position="46"/>
        <end position="59"/>
    </location>
</feature>
<evidence type="ECO:0000313" key="4">
    <source>
        <dbReference type="EMBL" id="GJN02368.1"/>
    </source>
</evidence>
<dbReference type="Proteomes" id="UP001054889">
    <property type="component" value="Unassembled WGS sequence"/>
</dbReference>
<dbReference type="GO" id="GO:0003676">
    <property type="term" value="F:nucleic acid binding"/>
    <property type="evidence" value="ECO:0007669"/>
    <property type="project" value="InterPro"/>
</dbReference>
<feature type="domain" description="G-patch" evidence="3">
    <location>
        <begin position="101"/>
        <end position="147"/>
    </location>
</feature>
<comment type="similarity">
    <text evidence="1">Belongs to the TFP11/STIP family.</text>
</comment>
<organism evidence="4 5">
    <name type="scientific">Eleusine coracana subsp. coracana</name>
    <dbReference type="NCBI Taxonomy" id="191504"/>
    <lineage>
        <taxon>Eukaryota</taxon>
        <taxon>Viridiplantae</taxon>
        <taxon>Streptophyta</taxon>
        <taxon>Embryophyta</taxon>
        <taxon>Tracheophyta</taxon>
        <taxon>Spermatophyta</taxon>
        <taxon>Magnoliopsida</taxon>
        <taxon>Liliopsida</taxon>
        <taxon>Poales</taxon>
        <taxon>Poaceae</taxon>
        <taxon>PACMAD clade</taxon>
        <taxon>Chloridoideae</taxon>
        <taxon>Cynodonteae</taxon>
        <taxon>Eleusininae</taxon>
        <taxon>Eleusine</taxon>
    </lineage>
</organism>
<accession>A0AAV5CUZ8</accession>
<proteinExistence type="inferred from homology"/>
<dbReference type="Pfam" id="PF01585">
    <property type="entry name" value="G-patch"/>
    <property type="match status" value="1"/>
</dbReference>
<dbReference type="EMBL" id="BQKI01000009">
    <property type="protein sequence ID" value="GJN02368.1"/>
    <property type="molecule type" value="Genomic_DNA"/>
</dbReference>
<dbReference type="SMART" id="SM00443">
    <property type="entry name" value="G_patch"/>
    <property type="match status" value="1"/>
</dbReference>
<gene>
    <name evidence="4" type="primary">ga19711</name>
    <name evidence="4" type="ORF">PR202_ga19711</name>
</gene>
<sequence>MDADDQRRYGCDVERSYVGDRRRRPRARNRRGTNNRHHFGGHHSPSGDTSLPQPVQFVSGSGAARSDPENSSLRKPAGSLDAEAWRATAPPPPPEAGSLAANAVVANMMRRMNYKEGSGLGKHGQGITAPIELALRPKNAGLGTVEGPMICWGADDEMAPRPSAENWPKWDNSGGGKGKKKQQSRDFAGPERDVVDAAVSAETKGDQVDESLSRPMEKGSAAEVVVMVQNALAQAAPGGDGEEMTVAAIADSMKRVEEASAWGTLTLAVLIREFKALKEACPREYAALRLADAARAIVTPELRALFQGWDPLRDPSREVHAVTALRDAQILTDESSPFAALVDDVVVGPVLESEWNAREYAPMFRFLETWGGTLPPGAVRRLLREVVAPRLAAAVEAWEPRWEPAPCHAWVHPWAPLLEFELMERRVYAAVRRKLGAALQTWHAAQAGADYHMVAPWKDAFGPAAWAGFVEASVMPYLRAGLRDLRVDPPRSYDGGGGAFRAVMRWAAVVEARDVARLLDEEFFPKWKRALCRWLLDAGPEEVEEAVAWHEGGSGC</sequence>
<name>A0AAV5CUZ8_ELECO</name>
<feature type="compositionally biased region" description="Basic and acidic residues" evidence="2">
    <location>
        <begin position="1"/>
        <end position="20"/>
    </location>
</feature>
<dbReference type="InterPro" id="IPR000467">
    <property type="entry name" value="G_patch_dom"/>
</dbReference>
<evidence type="ECO:0000256" key="2">
    <source>
        <dbReference type="SAM" id="MobiDB-lite"/>
    </source>
</evidence>
<dbReference type="InterPro" id="IPR045211">
    <property type="entry name" value="TFP11/STIP/Ntr1"/>
</dbReference>
<protein>
    <recommendedName>
        <fullName evidence="3">G-patch domain-containing protein</fullName>
    </recommendedName>
</protein>
<reference evidence="4" key="1">
    <citation type="journal article" date="2018" name="DNA Res.">
        <title>Multiple hybrid de novo genome assembly of finger millet, an orphan allotetraploid crop.</title>
        <authorList>
            <person name="Hatakeyama M."/>
            <person name="Aluri S."/>
            <person name="Balachadran M.T."/>
            <person name="Sivarajan S.R."/>
            <person name="Patrignani A."/>
            <person name="Gruter S."/>
            <person name="Poveda L."/>
            <person name="Shimizu-Inatsugi R."/>
            <person name="Baeten J."/>
            <person name="Francoijs K.J."/>
            <person name="Nataraja K.N."/>
            <person name="Reddy Y.A.N."/>
            <person name="Phadnis S."/>
            <person name="Ravikumar R.L."/>
            <person name="Schlapbach R."/>
            <person name="Sreeman S.M."/>
            <person name="Shimizu K.K."/>
        </authorList>
    </citation>
    <scope>NUCLEOTIDE SEQUENCE</scope>
</reference>
<evidence type="ECO:0000313" key="5">
    <source>
        <dbReference type="Proteomes" id="UP001054889"/>
    </source>
</evidence>
<dbReference type="PANTHER" id="PTHR23329:SF16">
    <property type="entry name" value="G-PATCH DOMAIN-CONTAINING PROTEIN"/>
    <property type="match status" value="1"/>
</dbReference>
<dbReference type="PROSITE" id="PS50174">
    <property type="entry name" value="G_PATCH"/>
    <property type="match status" value="1"/>
</dbReference>
<feature type="region of interest" description="Disordered" evidence="2">
    <location>
        <begin position="159"/>
        <end position="192"/>
    </location>
</feature>
<dbReference type="GO" id="GO:0000390">
    <property type="term" value="P:spliceosomal complex disassembly"/>
    <property type="evidence" value="ECO:0007669"/>
    <property type="project" value="InterPro"/>
</dbReference>
<feature type="region of interest" description="Disordered" evidence="2">
    <location>
        <begin position="1"/>
        <end position="79"/>
    </location>
</feature>
<feature type="compositionally biased region" description="Basic residues" evidence="2">
    <location>
        <begin position="21"/>
        <end position="41"/>
    </location>
</feature>
<dbReference type="Pfam" id="PF07842">
    <property type="entry name" value="GCFC"/>
    <property type="match status" value="1"/>
</dbReference>
<evidence type="ECO:0000259" key="3">
    <source>
        <dbReference type="PROSITE" id="PS50174"/>
    </source>
</evidence>